<dbReference type="Gene3D" id="1.25.40.10">
    <property type="entry name" value="Tetratricopeptide repeat domain"/>
    <property type="match status" value="1"/>
</dbReference>
<accession>E9SCA2</accession>
<dbReference type="Proteomes" id="UP000004259">
    <property type="component" value="Unassembled WGS sequence"/>
</dbReference>
<dbReference type="AlphaFoldDB" id="E9SCA2"/>
<protein>
    <submittedName>
        <fullName evidence="1">Conserved domain protein</fullName>
    </submittedName>
</protein>
<dbReference type="InterPro" id="IPR011990">
    <property type="entry name" value="TPR-like_helical_dom_sf"/>
</dbReference>
<keyword evidence="2" id="KW-1185">Reference proteome</keyword>
<evidence type="ECO:0000313" key="2">
    <source>
        <dbReference type="Proteomes" id="UP000004259"/>
    </source>
</evidence>
<proteinExistence type="predicted"/>
<dbReference type="STRING" id="246199.CUS_4279"/>
<comment type="caution">
    <text evidence="1">The sequence shown here is derived from an EMBL/GenBank/DDBJ whole genome shotgun (WGS) entry which is preliminary data.</text>
</comment>
<dbReference type="SUPFAM" id="SSF48452">
    <property type="entry name" value="TPR-like"/>
    <property type="match status" value="1"/>
</dbReference>
<reference evidence="1 2" key="1">
    <citation type="submission" date="2011-02" db="EMBL/GenBank/DDBJ databases">
        <authorList>
            <person name="Nelson K.E."/>
            <person name="Sutton G."/>
            <person name="Torralba M."/>
            <person name="Durkin S."/>
            <person name="Harkins D."/>
            <person name="Montgomery R."/>
            <person name="Ziemer C."/>
            <person name="Klaassens E."/>
            <person name="Ocuiv P."/>
            <person name="Morrison M."/>
        </authorList>
    </citation>
    <scope>NUCLEOTIDE SEQUENCE [LARGE SCALE GENOMIC DNA]</scope>
    <source>
        <strain evidence="1 2">8</strain>
    </source>
</reference>
<dbReference type="EMBL" id="ADKM02000077">
    <property type="protein sequence ID" value="EGC03092.1"/>
    <property type="molecule type" value="Genomic_DNA"/>
</dbReference>
<name>E9SCA2_RUMAL</name>
<gene>
    <name evidence="1" type="ORF">CUS_4279</name>
</gene>
<organism evidence="1 2">
    <name type="scientific">Ruminococcus albus 8</name>
    <dbReference type="NCBI Taxonomy" id="246199"/>
    <lineage>
        <taxon>Bacteria</taxon>
        <taxon>Bacillati</taxon>
        <taxon>Bacillota</taxon>
        <taxon>Clostridia</taxon>
        <taxon>Eubacteriales</taxon>
        <taxon>Oscillospiraceae</taxon>
        <taxon>Ruminococcus</taxon>
    </lineage>
</organism>
<evidence type="ECO:0000313" key="1">
    <source>
        <dbReference type="EMBL" id="EGC03092.1"/>
    </source>
</evidence>
<sequence length="152" mass="17318">MNNMLYVINYSEDPDETIKLASKLIERTADSEVRYDSLRFLAYAYKAKGDIESAVAAIEQIPEIYFSKLTEIAFLFDGEKKIEAATKERSVSLGNLLQMQQKIVEYYAEIGDKDKARAEIERALELLEVMSDLPVGENYKGFLRVSLKSCKL</sequence>